<evidence type="ECO:0000259" key="3">
    <source>
        <dbReference type="PROSITE" id="PS50045"/>
    </source>
</evidence>
<dbReference type="KEGG" id="eac:EAL2_808p06660"/>
<keyword evidence="1" id="KW-0547">Nucleotide-binding</keyword>
<dbReference type="PROSITE" id="PS00676">
    <property type="entry name" value="SIGMA54_INTERACT_2"/>
    <property type="match status" value="1"/>
</dbReference>
<dbReference type="HOGENOM" id="CLU_000445_8_7_9"/>
<dbReference type="SMART" id="SM00382">
    <property type="entry name" value="AAA"/>
    <property type="match status" value="1"/>
</dbReference>
<feature type="domain" description="PAS" evidence="4">
    <location>
        <begin position="213"/>
        <end position="261"/>
    </location>
</feature>
<dbReference type="Pfam" id="PF25601">
    <property type="entry name" value="AAA_lid_14"/>
    <property type="match status" value="1"/>
</dbReference>
<dbReference type="PROSITE" id="PS50045">
    <property type="entry name" value="SIGMA54_INTERACT_4"/>
    <property type="match status" value="1"/>
</dbReference>
<dbReference type="AlphaFoldDB" id="W8T929"/>
<dbReference type="CDD" id="cd00130">
    <property type="entry name" value="PAS"/>
    <property type="match status" value="1"/>
</dbReference>
<dbReference type="InterPro" id="IPR058031">
    <property type="entry name" value="AAA_lid_NorR"/>
</dbReference>
<evidence type="ECO:0000256" key="1">
    <source>
        <dbReference type="ARBA" id="ARBA00022741"/>
    </source>
</evidence>
<dbReference type="PROSITE" id="PS50112">
    <property type="entry name" value="PAS"/>
    <property type="match status" value="1"/>
</dbReference>
<dbReference type="RefSeq" id="WP_025437006.1">
    <property type="nucleotide sequence ID" value="NZ_CP007453.1"/>
</dbReference>
<dbReference type="InterPro" id="IPR025943">
    <property type="entry name" value="Sigma_54_int_dom_ATP-bd_2"/>
</dbReference>
<dbReference type="PATRIC" id="fig|1286171.3.peg.2849"/>
<dbReference type="PANTHER" id="PTHR32071">
    <property type="entry name" value="TRANSCRIPTIONAL REGULATORY PROTEIN"/>
    <property type="match status" value="1"/>
</dbReference>
<dbReference type="EMBL" id="CP007453">
    <property type="protein sequence ID" value="AHM58169.1"/>
    <property type="molecule type" value="Genomic_DNA"/>
</dbReference>
<organism evidence="5 6">
    <name type="scientific">Peptoclostridium acidaminophilum DSM 3953</name>
    <dbReference type="NCBI Taxonomy" id="1286171"/>
    <lineage>
        <taxon>Bacteria</taxon>
        <taxon>Bacillati</taxon>
        <taxon>Bacillota</taxon>
        <taxon>Clostridia</taxon>
        <taxon>Peptostreptococcales</taxon>
        <taxon>Peptoclostridiaceae</taxon>
        <taxon>Peptoclostridium</taxon>
    </lineage>
</organism>
<geneLocation type="plasmid" evidence="5 6">
    <name>EAL2_808p</name>
</geneLocation>
<accession>W8T929</accession>
<dbReference type="eggNOG" id="COG3829">
    <property type="taxonomic scope" value="Bacteria"/>
</dbReference>
<dbReference type="Pfam" id="PF00158">
    <property type="entry name" value="Sigma54_activat"/>
    <property type="match status" value="1"/>
</dbReference>
<dbReference type="InterPro" id="IPR002078">
    <property type="entry name" value="Sigma_54_int"/>
</dbReference>
<dbReference type="Gene3D" id="3.40.50.300">
    <property type="entry name" value="P-loop containing nucleotide triphosphate hydrolases"/>
    <property type="match status" value="1"/>
</dbReference>
<dbReference type="GO" id="GO:0006355">
    <property type="term" value="P:regulation of DNA-templated transcription"/>
    <property type="evidence" value="ECO:0007669"/>
    <property type="project" value="InterPro"/>
</dbReference>
<dbReference type="InterPro" id="IPR000014">
    <property type="entry name" value="PAS"/>
</dbReference>
<evidence type="ECO:0000313" key="6">
    <source>
        <dbReference type="Proteomes" id="UP000019591"/>
    </source>
</evidence>
<sequence length="686" mass="77177">MEKTLAIVSRNQSEAEYQKEQINSLFGDNIDVRIYPEEGAGIDSGIYEDLILLSSYESFHKMRSRLVGDGEIVIAHRTITKAALEKLMALGEGTRALLVDESPGLAMETSALVYQLGAKHIELVPCSSHAQGGEQAQGFDTIVLMGERENPCPLARNVVDIGFGLLDISTILDIAFKLDLDYVIQRQNVINSFKEIVTVNVGLINIIGRFNRFEAQLDILLQVLDDGIVAVDAEGIVYSCNEGAEKIIGMDRSEMVGREWISLMPEIPFYKALKDKESISEKIISMHGYDVVAAVDPIIHSNKLYGAVARIKRFSDIERKQHKLRSQLISKGHRAKYGFYNIFGNSPQIMQCKDIARRMAKSSSSVLITGESGTGKELFAQAIHNSSERRDYQFVAVNCGAIPESLLESELFGYEEGAFTGARKGGKTGLFELAHKGTLFLDEIGEMPINLQARLLRVLQERQVMRIGGDRVIDVDVRIIAATNRNLIELVREGRFRQDLYFRLNVLPLRIPALRERREDITALIESFKREFESGFELSDAAREMLMGHTWEGNIRELRNYVEYFANLDKRVIEAQDMPFAQESQQRLTALSGIEKEMLRAFEEEARGKMGDYRFILSKLLEAQRQGDKLGRRSLSRLAASSGRHVSEQEIRGMFLELEKFGMVEISKGRAGTVITEFGIKILDEI</sequence>
<protein>
    <submittedName>
        <fullName evidence="5">Signal-transduction and transcriptional-control protein Stc</fullName>
    </submittedName>
</protein>
<dbReference type="SUPFAM" id="SSF52540">
    <property type="entry name" value="P-loop containing nucleoside triphosphate hydrolases"/>
    <property type="match status" value="1"/>
</dbReference>
<dbReference type="NCBIfam" id="TIGR00229">
    <property type="entry name" value="sensory_box"/>
    <property type="match status" value="1"/>
</dbReference>
<dbReference type="InterPro" id="IPR035965">
    <property type="entry name" value="PAS-like_dom_sf"/>
</dbReference>
<gene>
    <name evidence="5" type="primary">stc1</name>
    <name evidence="5" type="ORF">EAL2_808p06660</name>
</gene>
<keyword evidence="2" id="KW-0067">ATP-binding</keyword>
<dbReference type="InterPro" id="IPR013767">
    <property type="entry name" value="PAS_fold"/>
</dbReference>
<name>W8T929_PEPAC</name>
<dbReference type="InterPro" id="IPR036388">
    <property type="entry name" value="WH-like_DNA-bd_sf"/>
</dbReference>
<keyword evidence="5" id="KW-0614">Plasmid</keyword>
<dbReference type="Gene3D" id="1.10.10.10">
    <property type="entry name" value="Winged helix-like DNA-binding domain superfamily/Winged helix DNA-binding domain"/>
    <property type="match status" value="1"/>
</dbReference>
<dbReference type="PANTHER" id="PTHR32071:SF57">
    <property type="entry name" value="C4-DICARBOXYLATE TRANSPORT TRANSCRIPTIONAL REGULATORY PROTEIN DCTD"/>
    <property type="match status" value="1"/>
</dbReference>
<dbReference type="SUPFAM" id="SSF55785">
    <property type="entry name" value="PYP-like sensor domain (PAS domain)"/>
    <property type="match status" value="1"/>
</dbReference>
<evidence type="ECO:0000259" key="4">
    <source>
        <dbReference type="PROSITE" id="PS50112"/>
    </source>
</evidence>
<evidence type="ECO:0000313" key="5">
    <source>
        <dbReference type="EMBL" id="AHM58169.1"/>
    </source>
</evidence>
<dbReference type="CDD" id="cd00009">
    <property type="entry name" value="AAA"/>
    <property type="match status" value="1"/>
</dbReference>
<feature type="domain" description="Sigma-54 factor interaction" evidence="3">
    <location>
        <begin position="342"/>
        <end position="567"/>
    </location>
</feature>
<dbReference type="InterPro" id="IPR003593">
    <property type="entry name" value="AAA+_ATPase"/>
</dbReference>
<reference evidence="5 6" key="1">
    <citation type="journal article" date="2014" name="Genome Announc.">
        <title>Complete Genome Sequence of Amino Acid-Utilizing Eubacterium acidaminophilum al-2 (DSM 3953).</title>
        <authorList>
            <person name="Poehlein A."/>
            <person name="Andreesen J.R."/>
            <person name="Daniel R."/>
        </authorList>
    </citation>
    <scope>NUCLEOTIDE SEQUENCE [LARGE SCALE GENOMIC DNA]</scope>
    <source>
        <strain evidence="5 6">DSM 3953</strain>
        <plasmid evidence="6">Plasmid EAL2_808p</plasmid>
    </source>
</reference>
<dbReference type="FunFam" id="3.40.50.300:FF:000006">
    <property type="entry name" value="DNA-binding transcriptional regulator NtrC"/>
    <property type="match status" value="1"/>
</dbReference>
<evidence type="ECO:0000256" key="2">
    <source>
        <dbReference type="ARBA" id="ARBA00022840"/>
    </source>
</evidence>
<dbReference type="InterPro" id="IPR027417">
    <property type="entry name" value="P-loop_NTPase"/>
</dbReference>
<dbReference type="Gene3D" id="3.30.450.20">
    <property type="entry name" value="PAS domain"/>
    <property type="match status" value="1"/>
</dbReference>
<dbReference type="Pfam" id="PF00989">
    <property type="entry name" value="PAS"/>
    <property type="match status" value="1"/>
</dbReference>
<dbReference type="PROSITE" id="PS00675">
    <property type="entry name" value="SIGMA54_INTERACT_1"/>
    <property type="match status" value="1"/>
</dbReference>
<proteinExistence type="predicted"/>
<dbReference type="SMART" id="SM00091">
    <property type="entry name" value="PAS"/>
    <property type="match status" value="1"/>
</dbReference>
<dbReference type="InterPro" id="IPR025662">
    <property type="entry name" value="Sigma_54_int_dom_ATP-bd_1"/>
</dbReference>
<dbReference type="GO" id="GO:0005524">
    <property type="term" value="F:ATP binding"/>
    <property type="evidence" value="ECO:0007669"/>
    <property type="project" value="UniProtKB-KW"/>
</dbReference>
<dbReference type="Proteomes" id="UP000019591">
    <property type="component" value="Plasmid EAL2_808p"/>
</dbReference>
<dbReference type="Gene3D" id="1.10.8.60">
    <property type="match status" value="1"/>
</dbReference>
<keyword evidence="6" id="KW-1185">Reference proteome</keyword>